<dbReference type="VEuPathDB" id="FungiDB:CJI97_005266"/>
<dbReference type="VEuPathDB" id="FungiDB:B9J08_005182"/>
<evidence type="ECO:0000313" key="3">
    <source>
        <dbReference type="Proteomes" id="UP000037122"/>
    </source>
</evidence>
<dbReference type="VEuPathDB" id="FungiDB:CJJ07_000257"/>
<dbReference type="VEuPathDB" id="FungiDB:QG37_01385"/>
<reference evidence="3" key="1">
    <citation type="journal article" date="2015" name="BMC Genomics">
        <title>Draft genome of a commonly misdiagnosed multidrug resistant pathogen Candida auris.</title>
        <authorList>
            <person name="Chatterjee S."/>
            <person name="Alampalli S.V."/>
            <person name="Nageshan R.K."/>
            <person name="Chettiar S.T."/>
            <person name="Joshi S."/>
            <person name="Tatu U.S."/>
        </authorList>
    </citation>
    <scope>NUCLEOTIDE SEQUENCE [LARGE SCALE GENOMIC DNA]</scope>
    <source>
        <strain evidence="3">6684</strain>
    </source>
</reference>
<dbReference type="VEuPathDB" id="FungiDB:CJI96_0003972"/>
<accession>A0A0L0P5J5</accession>
<evidence type="ECO:0000313" key="2">
    <source>
        <dbReference type="EMBL" id="KNE01554.1"/>
    </source>
</evidence>
<dbReference type="AlphaFoldDB" id="A0A0L0P5J5"/>
<organism evidence="2 3">
    <name type="scientific">Candidozyma auris</name>
    <name type="common">Yeast</name>
    <name type="synonym">Candida auris</name>
    <dbReference type="NCBI Taxonomy" id="498019"/>
    <lineage>
        <taxon>Eukaryota</taxon>
        <taxon>Fungi</taxon>
        <taxon>Dikarya</taxon>
        <taxon>Ascomycota</taxon>
        <taxon>Saccharomycotina</taxon>
        <taxon>Pichiomycetes</taxon>
        <taxon>Metschnikowiaceae</taxon>
        <taxon>Candidozyma</taxon>
    </lineage>
</organism>
<dbReference type="Proteomes" id="UP000037122">
    <property type="component" value="Unassembled WGS sequence"/>
</dbReference>
<feature type="compositionally biased region" description="Polar residues" evidence="1">
    <location>
        <begin position="496"/>
        <end position="512"/>
    </location>
</feature>
<gene>
    <name evidence="2" type="ORF">QG37_01385</name>
</gene>
<dbReference type="VEuPathDB" id="FungiDB:CJJ07_000258"/>
<comment type="caution">
    <text evidence="2">The sequence shown here is derived from an EMBL/GenBank/DDBJ whole genome shotgun (WGS) entry which is preliminary data.</text>
</comment>
<dbReference type="EMBL" id="LGST01000009">
    <property type="protein sequence ID" value="KNE01554.1"/>
    <property type="molecule type" value="Genomic_DNA"/>
</dbReference>
<sequence length="628" mass="70874">MSIGKSQERSFGESASPVKSRYALSSADCLDTLASCLSRKEALSSLSISASPFCEKTSQYKEAGIIDGSGSSPVDLAYTFSLERMQRRAFREDNTLKAGKSSISTISQSMRFRLTHMASKLRRFSHRLKSKFREDWTTHAARKSNTFGFKRVASTIGASVSMIEKDDTVVSMPLLSVNNERSHAGAFGSPLLPSINAEFQVKQILLAVSGDLIKLFSALLGISLEAGDTNYETFATHIVRVICLKRRQFFGLAERWEHLNLCSRLNEDVLQHVLWSCMLMAINKVNAYKGDVHERVSSERINRFEESDNSAYDSPVVKAATIVPEQTLDMNLIDIRTEKVRTGTESLADTSKKEMMVISLKEELEVFEKVTSKSSDISEGDQEHSQEEMEQLSFYPIYVEPNPWADDIYDYASIEEFLMADKPNQAHQMSLSVSKLDIIELHLEEEKLTESPTIFSEKPCLYSSPLDSPASFITSFASMDNSQLYKTDWKEPESYKFSSPLNPSTRLSIGNSDHNEREWGRQTQDSDGCKTSKFREQQEVSESDEEVAYLSTEVLSSKLSLSEKNPLIGEELPKTEKMLPERCPLRFQRPLELTPVDTELAPLTRKMRIPGRKIRSIVKQYEPLSSNE</sequence>
<feature type="region of interest" description="Disordered" evidence="1">
    <location>
        <begin position="493"/>
        <end position="545"/>
    </location>
</feature>
<dbReference type="VEuPathDB" id="FungiDB:CJJ09_004171"/>
<protein>
    <submittedName>
        <fullName evidence="2">Uncharacterized protein</fullName>
    </submittedName>
</protein>
<dbReference type="VEuPathDB" id="FungiDB:CJJ09_004170"/>
<name>A0A0L0P5J5_CANAR</name>
<feature type="compositionally biased region" description="Basic and acidic residues" evidence="1">
    <location>
        <begin position="527"/>
        <end position="538"/>
    </location>
</feature>
<proteinExistence type="predicted"/>
<evidence type="ECO:0000256" key="1">
    <source>
        <dbReference type="SAM" id="MobiDB-lite"/>
    </source>
</evidence>